<name>A0A1I1VKE0_9BACT</name>
<feature type="domain" description="AB hydrolase-1" evidence="2">
    <location>
        <begin position="54"/>
        <end position="276"/>
    </location>
</feature>
<dbReference type="Proteomes" id="UP000199400">
    <property type="component" value="Unassembled WGS sequence"/>
</dbReference>
<dbReference type="AlphaFoldDB" id="A0A1I1VKE0"/>
<dbReference type="PANTHER" id="PTHR10794">
    <property type="entry name" value="ABHYDROLASE DOMAIN-CONTAINING PROTEIN"/>
    <property type="match status" value="1"/>
</dbReference>
<dbReference type="EMBL" id="FOMX01000005">
    <property type="protein sequence ID" value="SFD83477.1"/>
    <property type="molecule type" value="Genomic_DNA"/>
</dbReference>
<dbReference type="InterPro" id="IPR050960">
    <property type="entry name" value="AB_hydrolase_4_sf"/>
</dbReference>
<evidence type="ECO:0000256" key="1">
    <source>
        <dbReference type="ARBA" id="ARBA00010884"/>
    </source>
</evidence>
<gene>
    <name evidence="3" type="ORF">SAMN02745121_01731</name>
</gene>
<dbReference type="Pfam" id="PF00561">
    <property type="entry name" value="Abhydrolase_1"/>
    <property type="match status" value="1"/>
</dbReference>
<dbReference type="SUPFAM" id="SSF53474">
    <property type="entry name" value="alpha/beta-Hydrolases"/>
    <property type="match status" value="1"/>
</dbReference>
<comment type="similarity">
    <text evidence="1">Belongs to the AB hydrolase superfamily. AB hydrolase 4 family.</text>
</comment>
<dbReference type="STRING" id="54.SAMN02745121_01731"/>
<evidence type="ECO:0000313" key="4">
    <source>
        <dbReference type="Proteomes" id="UP000199400"/>
    </source>
</evidence>
<dbReference type="Gene3D" id="3.40.50.1820">
    <property type="entry name" value="alpha/beta hydrolase"/>
    <property type="match status" value="1"/>
</dbReference>
<keyword evidence="4" id="KW-1185">Reference proteome</keyword>
<protein>
    <recommendedName>
        <fullName evidence="2">AB hydrolase-1 domain-containing protein</fullName>
    </recommendedName>
</protein>
<organism evidence="3 4">
    <name type="scientific">Nannocystis exedens</name>
    <dbReference type="NCBI Taxonomy" id="54"/>
    <lineage>
        <taxon>Bacteria</taxon>
        <taxon>Pseudomonadati</taxon>
        <taxon>Myxococcota</taxon>
        <taxon>Polyangia</taxon>
        <taxon>Nannocystales</taxon>
        <taxon>Nannocystaceae</taxon>
        <taxon>Nannocystis</taxon>
    </lineage>
</organism>
<evidence type="ECO:0000259" key="2">
    <source>
        <dbReference type="Pfam" id="PF00561"/>
    </source>
</evidence>
<dbReference type="GO" id="GO:0047372">
    <property type="term" value="F:monoacylglycerol lipase activity"/>
    <property type="evidence" value="ECO:0007669"/>
    <property type="project" value="TreeGrafter"/>
</dbReference>
<dbReference type="PANTHER" id="PTHR10794:SF94">
    <property type="entry name" value="ESTERASE YHET-RELATED"/>
    <property type="match status" value="1"/>
</dbReference>
<sequence>MLGHLWTIGPNLRHRLLPHAAPAATAWSTTLHDRRVGPVRLTGALARLPDARELVVLVHGLGGAIDSSYVIKAARAAAAAGLDSLRLSLRGADRSGEDFYHAGLVDDLTAALQSPALADYVRIYVIGFSLGGHMTLRWAMAPTDPRVRAVASVCAPLDLAAGCAAIDQPRSAVYRAHVLSGLREIYAAVAARKPVPTPMPALQALTTIRAWDRLAVVPRHGFCSVDDYYASESAGPRLRALALPTLIVSATGDPMVPAATIAPHLRELPSHVSARWVAGGHVGFRAGLDLGLGDTPGLEPQILAWLRRQ</sequence>
<dbReference type="InterPro" id="IPR000073">
    <property type="entry name" value="AB_hydrolase_1"/>
</dbReference>
<proteinExistence type="inferred from homology"/>
<dbReference type="InterPro" id="IPR029058">
    <property type="entry name" value="AB_hydrolase_fold"/>
</dbReference>
<dbReference type="RefSeq" id="WP_245913815.1">
    <property type="nucleotide sequence ID" value="NZ_FOMX01000005.1"/>
</dbReference>
<reference evidence="4" key="1">
    <citation type="submission" date="2016-10" db="EMBL/GenBank/DDBJ databases">
        <authorList>
            <person name="Varghese N."/>
            <person name="Submissions S."/>
        </authorList>
    </citation>
    <scope>NUCLEOTIDE SEQUENCE [LARGE SCALE GENOMIC DNA]</scope>
    <source>
        <strain evidence="4">ATCC 25963</strain>
    </source>
</reference>
<dbReference type="GO" id="GO:0034338">
    <property type="term" value="F:short-chain carboxylesterase activity"/>
    <property type="evidence" value="ECO:0007669"/>
    <property type="project" value="TreeGrafter"/>
</dbReference>
<evidence type="ECO:0000313" key="3">
    <source>
        <dbReference type="EMBL" id="SFD83477.1"/>
    </source>
</evidence>
<accession>A0A1I1VKE0</accession>